<reference evidence="3" key="2">
    <citation type="journal article" date="2022" name="Microbiol. Resour. Announc.">
        <title>Whole-Genome Sequence of Entomortierella parvispora E1425, a Mucoromycotan Fungus Associated with Burkholderiaceae-Related Endosymbiotic Bacteria.</title>
        <authorList>
            <person name="Herlambang A."/>
            <person name="Guo Y."/>
            <person name="Takashima Y."/>
            <person name="Narisawa K."/>
            <person name="Ohta H."/>
            <person name="Nishizawa T."/>
        </authorList>
    </citation>
    <scope>NUCLEOTIDE SEQUENCE</scope>
    <source>
        <strain evidence="3">E1425</strain>
    </source>
</reference>
<feature type="compositionally biased region" description="Low complexity" evidence="1">
    <location>
        <begin position="80"/>
        <end position="89"/>
    </location>
</feature>
<keyword evidence="2" id="KW-0732">Signal</keyword>
<evidence type="ECO:0000313" key="4">
    <source>
        <dbReference type="Proteomes" id="UP000827284"/>
    </source>
</evidence>
<name>A0A9P3H6K2_9FUNG</name>
<evidence type="ECO:0000256" key="1">
    <source>
        <dbReference type="SAM" id="MobiDB-lite"/>
    </source>
</evidence>
<dbReference type="OrthoDB" id="2434403at2759"/>
<keyword evidence="4" id="KW-1185">Reference proteome</keyword>
<evidence type="ECO:0000313" key="3">
    <source>
        <dbReference type="EMBL" id="GJJ71070.1"/>
    </source>
</evidence>
<feature type="compositionally biased region" description="Acidic residues" evidence="1">
    <location>
        <begin position="268"/>
        <end position="277"/>
    </location>
</feature>
<feature type="signal peptide" evidence="2">
    <location>
        <begin position="1"/>
        <end position="27"/>
    </location>
</feature>
<dbReference type="Proteomes" id="UP000827284">
    <property type="component" value="Unassembled WGS sequence"/>
</dbReference>
<evidence type="ECO:0000256" key="2">
    <source>
        <dbReference type="SAM" id="SignalP"/>
    </source>
</evidence>
<feature type="compositionally biased region" description="Basic and acidic residues" evidence="1">
    <location>
        <begin position="226"/>
        <end position="241"/>
    </location>
</feature>
<reference evidence="3" key="1">
    <citation type="submission" date="2021-11" db="EMBL/GenBank/DDBJ databases">
        <authorList>
            <person name="Herlambang A."/>
            <person name="Guo Y."/>
            <person name="Takashima Y."/>
            <person name="Nishizawa T."/>
        </authorList>
    </citation>
    <scope>NUCLEOTIDE SEQUENCE</scope>
    <source>
        <strain evidence="3">E1425</strain>
    </source>
</reference>
<dbReference type="EMBL" id="BQFW01000004">
    <property type="protein sequence ID" value="GJJ71070.1"/>
    <property type="molecule type" value="Genomic_DNA"/>
</dbReference>
<protein>
    <submittedName>
        <fullName evidence="3">Uncharacterized protein</fullName>
    </submittedName>
</protein>
<feature type="compositionally biased region" description="Polar residues" evidence="1">
    <location>
        <begin position="206"/>
        <end position="224"/>
    </location>
</feature>
<feature type="compositionally biased region" description="Low complexity" evidence="1">
    <location>
        <begin position="34"/>
        <end position="51"/>
    </location>
</feature>
<sequence>MRLATTLSSSLVFSLFGLLALSTSTSTATTATSALPSLSSSSSSHSIDASPILPPSPHSSRSSSNRNRAAKVKRKTLQESSSSPLSPLSPLLLHPSPHTVWPAGTSQLVQWSKKYASDLPKATTVDIVLLDPITNRKLVSLKRFIPFRKGKAQIKVPTTSSGPHVLALELFLGKSPLEVAVEIEISKKAQTASSESKLSSSSSSSETTQVDQVANEGSSSSSTIVKRADIHISHVQPRVERGNNPPPAGINRDNKINNDISPGRNSQDEDVSDDDVSNGEPGLRRKTIIVPAGAHISGTPVDMYGDDYYLGSSEDRSMDFLPNEMRQEYPSVVLPLELEHTLGLYQKVYLLTPYTLEWRIPERVAELLDYTDARLRLIRRTQGRRLDREQYQAVQQTLRKNTKTYLAKLLIELVRHDTLETVSVLARNVPAETRFQYLQILDRVEPDQYRLRVQMVVVEVEDLHMAGEKEEEDDTADKLHMAASRIRSTHGDHTEGWEFPIGGRVIDRYESVTRRFWVSTGAF</sequence>
<feature type="region of interest" description="Disordered" evidence="1">
    <location>
        <begin position="190"/>
        <end position="285"/>
    </location>
</feature>
<comment type="caution">
    <text evidence="3">The sequence shown here is derived from an EMBL/GenBank/DDBJ whole genome shotgun (WGS) entry which is preliminary data.</text>
</comment>
<feature type="chain" id="PRO_5040160913" evidence="2">
    <location>
        <begin position="28"/>
        <end position="523"/>
    </location>
</feature>
<feature type="compositionally biased region" description="Low complexity" evidence="1">
    <location>
        <begin position="193"/>
        <end position="205"/>
    </location>
</feature>
<gene>
    <name evidence="3" type="ORF">EMPS_03420</name>
</gene>
<accession>A0A9P3H6K2</accession>
<feature type="region of interest" description="Disordered" evidence="1">
    <location>
        <begin position="34"/>
        <end position="89"/>
    </location>
</feature>
<proteinExistence type="predicted"/>
<dbReference type="AlphaFoldDB" id="A0A9P3H6K2"/>
<organism evidence="3 4">
    <name type="scientific">Entomortierella parvispora</name>
    <dbReference type="NCBI Taxonomy" id="205924"/>
    <lineage>
        <taxon>Eukaryota</taxon>
        <taxon>Fungi</taxon>
        <taxon>Fungi incertae sedis</taxon>
        <taxon>Mucoromycota</taxon>
        <taxon>Mortierellomycotina</taxon>
        <taxon>Mortierellomycetes</taxon>
        <taxon>Mortierellales</taxon>
        <taxon>Mortierellaceae</taxon>
        <taxon>Entomortierella</taxon>
    </lineage>
</organism>